<evidence type="ECO:0000313" key="3">
    <source>
        <dbReference type="EMBL" id="MBC5842263.1"/>
    </source>
</evidence>
<accession>A0ABR7J9Q9</accession>
<organism evidence="3 4">
    <name type="scientific">Flavobacterium kayseriense</name>
    <dbReference type="NCBI Taxonomy" id="2764714"/>
    <lineage>
        <taxon>Bacteria</taxon>
        <taxon>Pseudomonadati</taxon>
        <taxon>Bacteroidota</taxon>
        <taxon>Flavobacteriia</taxon>
        <taxon>Flavobacteriales</taxon>
        <taxon>Flavobacteriaceae</taxon>
        <taxon>Flavobacterium</taxon>
    </lineage>
</organism>
<keyword evidence="1" id="KW-0812">Transmembrane</keyword>
<reference evidence="3 4" key="1">
    <citation type="submission" date="2020-08" db="EMBL/GenBank/DDBJ databases">
        <title>Description of novel Flavobacterium F-380 isolate.</title>
        <authorList>
            <person name="Saticioglu I.B."/>
            <person name="Duman M."/>
            <person name="Altun S."/>
        </authorList>
    </citation>
    <scope>NUCLEOTIDE SEQUENCE [LARGE SCALE GENOMIC DNA]</scope>
    <source>
        <strain evidence="3 4">F-380</strain>
    </source>
</reference>
<dbReference type="Pfam" id="PF13239">
    <property type="entry name" value="2TM"/>
    <property type="match status" value="1"/>
</dbReference>
<keyword evidence="1" id="KW-1133">Transmembrane helix</keyword>
<evidence type="ECO:0000259" key="2">
    <source>
        <dbReference type="Pfam" id="PF13239"/>
    </source>
</evidence>
<proteinExistence type="predicted"/>
<feature type="domain" description="2TM" evidence="2">
    <location>
        <begin position="26"/>
        <end position="109"/>
    </location>
</feature>
<dbReference type="EMBL" id="JACRUJ010000004">
    <property type="protein sequence ID" value="MBC5842263.1"/>
    <property type="molecule type" value="Genomic_DNA"/>
</dbReference>
<sequence>MGRYRRRMFENYQEQGNNPDELYNLAYKRVKRIKGFYVHSLVFVLVNAFIIFSNFNSNDNSSEIFMKWETWSTALFWGIGLAAHGLSVFGRDLFFGTDWEENKIQEFMKKDQSEKWE</sequence>
<dbReference type="Proteomes" id="UP000629963">
    <property type="component" value="Unassembled WGS sequence"/>
</dbReference>
<keyword evidence="1" id="KW-0472">Membrane</keyword>
<evidence type="ECO:0000256" key="1">
    <source>
        <dbReference type="SAM" id="Phobius"/>
    </source>
</evidence>
<dbReference type="InterPro" id="IPR025698">
    <property type="entry name" value="2TM_dom"/>
</dbReference>
<keyword evidence="4" id="KW-1185">Reference proteome</keyword>
<name>A0ABR7J9Q9_9FLAO</name>
<dbReference type="RefSeq" id="WP_187010760.1">
    <property type="nucleotide sequence ID" value="NZ_JACRUI010000004.1"/>
</dbReference>
<evidence type="ECO:0000313" key="4">
    <source>
        <dbReference type="Proteomes" id="UP000629963"/>
    </source>
</evidence>
<gene>
    <name evidence="3" type="ORF">H8R23_12665</name>
</gene>
<comment type="caution">
    <text evidence="3">The sequence shown here is derived from an EMBL/GenBank/DDBJ whole genome shotgun (WGS) entry which is preliminary data.</text>
</comment>
<feature type="transmembrane region" description="Helical" evidence="1">
    <location>
        <begin position="36"/>
        <end position="55"/>
    </location>
</feature>
<protein>
    <submittedName>
        <fullName evidence="3">2TM domain-containing protein</fullName>
    </submittedName>
</protein>
<feature type="transmembrane region" description="Helical" evidence="1">
    <location>
        <begin position="75"/>
        <end position="94"/>
    </location>
</feature>